<protein>
    <submittedName>
        <fullName evidence="2">Uncharacterized protein</fullName>
    </submittedName>
</protein>
<dbReference type="AlphaFoldDB" id="A0A0D0AJ33"/>
<dbReference type="EMBL" id="KN835255">
    <property type="protein sequence ID" value="KIK41866.1"/>
    <property type="molecule type" value="Genomic_DNA"/>
</dbReference>
<evidence type="ECO:0000256" key="1">
    <source>
        <dbReference type="SAM" id="MobiDB-lite"/>
    </source>
</evidence>
<dbReference type="OrthoDB" id="2685683at2759"/>
<evidence type="ECO:0000313" key="2">
    <source>
        <dbReference type="EMBL" id="KIK41866.1"/>
    </source>
</evidence>
<feature type="region of interest" description="Disordered" evidence="1">
    <location>
        <begin position="42"/>
        <end position="78"/>
    </location>
</feature>
<sequence>MSGVRNFLQAGYDLLEDIPSAHDVPDLERARHIQLALKCLDPPRDHRESRSQSLTTCPDSPSSISSKKGIQHKKKYRPPALTLDAQHPALQRRESFLDSAVTELGSRHIKSQHSLPTIPTIPLPVPTQAYRSSITLDFPNSSPTSTVASATTFLTIPSAHPPLSPLTPPPLSPSTAKRRRFSRLCRKFGESPPPELVFGELPVPVGVDPRKARVQEATCFTSIMEEDAALSAPAMKESSLLCDLDTSSTSTLGTSSDEDLHRPSSIFLNDAEKLHHISRQYGTACILERKGQRIPQRNYEDILKRLRML</sequence>
<dbReference type="Proteomes" id="UP000054485">
    <property type="component" value="Unassembled WGS sequence"/>
</dbReference>
<feature type="compositionally biased region" description="Polar residues" evidence="1">
    <location>
        <begin position="51"/>
        <end position="68"/>
    </location>
</feature>
<name>A0A0D0AJ33_9AGAM</name>
<organism evidence="2 3">
    <name type="scientific">Suillus luteus UH-Slu-Lm8-n1</name>
    <dbReference type="NCBI Taxonomy" id="930992"/>
    <lineage>
        <taxon>Eukaryota</taxon>
        <taxon>Fungi</taxon>
        <taxon>Dikarya</taxon>
        <taxon>Basidiomycota</taxon>
        <taxon>Agaricomycotina</taxon>
        <taxon>Agaricomycetes</taxon>
        <taxon>Agaricomycetidae</taxon>
        <taxon>Boletales</taxon>
        <taxon>Suillineae</taxon>
        <taxon>Suillaceae</taxon>
        <taxon>Suillus</taxon>
    </lineage>
</organism>
<dbReference type="HOGENOM" id="CLU_900725_0_0_1"/>
<evidence type="ECO:0000313" key="3">
    <source>
        <dbReference type="Proteomes" id="UP000054485"/>
    </source>
</evidence>
<proteinExistence type="predicted"/>
<reference evidence="3" key="2">
    <citation type="submission" date="2015-01" db="EMBL/GenBank/DDBJ databases">
        <title>Evolutionary Origins and Diversification of the Mycorrhizal Mutualists.</title>
        <authorList>
            <consortium name="DOE Joint Genome Institute"/>
            <consortium name="Mycorrhizal Genomics Consortium"/>
            <person name="Kohler A."/>
            <person name="Kuo A."/>
            <person name="Nagy L.G."/>
            <person name="Floudas D."/>
            <person name="Copeland A."/>
            <person name="Barry K.W."/>
            <person name="Cichocki N."/>
            <person name="Veneault-Fourrey C."/>
            <person name="LaButti K."/>
            <person name="Lindquist E.A."/>
            <person name="Lipzen A."/>
            <person name="Lundell T."/>
            <person name="Morin E."/>
            <person name="Murat C."/>
            <person name="Riley R."/>
            <person name="Ohm R."/>
            <person name="Sun H."/>
            <person name="Tunlid A."/>
            <person name="Henrissat B."/>
            <person name="Grigoriev I.V."/>
            <person name="Hibbett D.S."/>
            <person name="Martin F."/>
        </authorList>
    </citation>
    <scope>NUCLEOTIDE SEQUENCE [LARGE SCALE GENOMIC DNA]</scope>
    <source>
        <strain evidence="3">UH-Slu-Lm8-n1</strain>
    </source>
</reference>
<keyword evidence="3" id="KW-1185">Reference proteome</keyword>
<gene>
    <name evidence="2" type="ORF">CY34DRAFT_180942</name>
</gene>
<dbReference type="InParanoid" id="A0A0D0AJ33"/>
<accession>A0A0D0AJ33</accession>
<reference evidence="2 3" key="1">
    <citation type="submission" date="2014-04" db="EMBL/GenBank/DDBJ databases">
        <authorList>
            <consortium name="DOE Joint Genome Institute"/>
            <person name="Kuo A."/>
            <person name="Ruytinx J."/>
            <person name="Rineau F."/>
            <person name="Colpaert J."/>
            <person name="Kohler A."/>
            <person name="Nagy L.G."/>
            <person name="Floudas D."/>
            <person name="Copeland A."/>
            <person name="Barry K.W."/>
            <person name="Cichocki N."/>
            <person name="Veneault-Fourrey C."/>
            <person name="LaButti K."/>
            <person name="Lindquist E.A."/>
            <person name="Lipzen A."/>
            <person name="Lundell T."/>
            <person name="Morin E."/>
            <person name="Murat C."/>
            <person name="Sun H."/>
            <person name="Tunlid A."/>
            <person name="Henrissat B."/>
            <person name="Grigoriev I.V."/>
            <person name="Hibbett D.S."/>
            <person name="Martin F."/>
            <person name="Nordberg H.P."/>
            <person name="Cantor M.N."/>
            <person name="Hua S.X."/>
        </authorList>
    </citation>
    <scope>NUCLEOTIDE SEQUENCE [LARGE SCALE GENOMIC DNA]</scope>
    <source>
        <strain evidence="2 3">UH-Slu-Lm8-n1</strain>
    </source>
</reference>